<reference evidence="5 6" key="1">
    <citation type="journal article" date="2021" name="Sci. Rep.">
        <title>The genome of the diatom Chaetoceros tenuissimus carries an ancient integrated fragment of an extant virus.</title>
        <authorList>
            <person name="Hongo Y."/>
            <person name="Kimura K."/>
            <person name="Takaki Y."/>
            <person name="Yoshida Y."/>
            <person name="Baba S."/>
            <person name="Kobayashi G."/>
            <person name="Nagasaki K."/>
            <person name="Hano T."/>
            <person name="Tomaru Y."/>
        </authorList>
    </citation>
    <scope>NUCLEOTIDE SEQUENCE [LARGE SCALE GENOMIC DNA]</scope>
    <source>
        <strain evidence="5 6">NIES-3715</strain>
    </source>
</reference>
<name>A0AAD3CE49_9STRA</name>
<dbReference type="AlphaFoldDB" id="A0AAD3CE49"/>
<keyword evidence="3" id="KW-0175">Coiled coil</keyword>
<feature type="compositionally biased region" description="Basic residues" evidence="4">
    <location>
        <begin position="518"/>
        <end position="528"/>
    </location>
</feature>
<evidence type="ECO:0000256" key="4">
    <source>
        <dbReference type="SAM" id="MobiDB-lite"/>
    </source>
</evidence>
<dbReference type="Pfam" id="PF12796">
    <property type="entry name" value="Ank_2"/>
    <property type="match status" value="1"/>
</dbReference>
<dbReference type="EMBL" id="BLLK01000019">
    <property type="protein sequence ID" value="GFH44442.1"/>
    <property type="molecule type" value="Genomic_DNA"/>
</dbReference>
<keyword evidence="1" id="KW-0677">Repeat</keyword>
<dbReference type="SUPFAM" id="SSF48403">
    <property type="entry name" value="Ankyrin repeat"/>
    <property type="match status" value="1"/>
</dbReference>
<evidence type="ECO:0000256" key="2">
    <source>
        <dbReference type="ARBA" id="ARBA00023043"/>
    </source>
</evidence>
<feature type="region of interest" description="Disordered" evidence="4">
    <location>
        <begin position="507"/>
        <end position="529"/>
    </location>
</feature>
<dbReference type="InterPro" id="IPR036770">
    <property type="entry name" value="Ankyrin_rpt-contain_sf"/>
</dbReference>
<evidence type="ECO:0000256" key="3">
    <source>
        <dbReference type="SAM" id="Coils"/>
    </source>
</evidence>
<accession>A0AAD3CE49</accession>
<feature type="region of interest" description="Disordered" evidence="4">
    <location>
        <begin position="647"/>
        <end position="680"/>
    </location>
</feature>
<keyword evidence="2" id="KW-0040">ANK repeat</keyword>
<evidence type="ECO:0000313" key="6">
    <source>
        <dbReference type="Proteomes" id="UP001054902"/>
    </source>
</evidence>
<evidence type="ECO:0000256" key="1">
    <source>
        <dbReference type="ARBA" id="ARBA00022737"/>
    </source>
</evidence>
<dbReference type="Proteomes" id="UP001054902">
    <property type="component" value="Unassembled WGS sequence"/>
</dbReference>
<sequence length="757" mass="86876">MSTANPSFLDLAKSGKYDEIDTLLDDSSSLDEKAKVEMLLMKYTNGWSLFQDICTKPQVPLYLVTKVLQILGKSISDASCRGCLEQILKVPIKERCVNDKVRIIEVILDQLKGNECIDLKAHLLAVAILHNPTKKDMRTFLQVEGKELVSKKHMIAVTHCNTTKQTVNVELIKPEVETENPKAENFMIVEASVLEIALHSHVSLDIIRYFLNIGGKELIVKSKRSLLQGVLLEYNKSIAVDIFQMVLEKSGKERKDIVMNMTSWNEQILENMGIFQFLNFKKNFLQDEPMDDKKKKDGNKKKEDINKRVLTFDDMKKIMNMLLDAQEKSSILTSYGSSGSILHTFDYYDHQKFTGIVNRIVSVGGKELLSIRNDEGYNFLHYLIASNKTILKGYWHILTINKRFVTLHNKDMETALHVACRLNRADCIDALLKKGEVDIIKVRDKDGNTALHLLSATDASALSIFQKLIAIGGKQLLDTKNYANELPLNQFEDEKVLDEISLQQQKERINEEPVSKNSQKKAKKSAKKSAKERLQADYNSLKKNFDEQKIYIAMLEDAKQKDMKELKKAKADYKSLEDAKQKDVKELKEAKADYKSLQRNFDEQKIYIAMLEDKNQKDEALFSESAEKVKQLEEENAKPHRSLIGCTSASEKHIETTPNRKRPRNELDCNECNARSPKSPFRKFTSKVSSMFHRQEENDIEVIDHQYETESKVLRAQISSLQSENEDLLNQLEEEKTNHTKTLQRLKDARDEMMHIA</sequence>
<organism evidence="5 6">
    <name type="scientific">Chaetoceros tenuissimus</name>
    <dbReference type="NCBI Taxonomy" id="426638"/>
    <lineage>
        <taxon>Eukaryota</taxon>
        <taxon>Sar</taxon>
        <taxon>Stramenopiles</taxon>
        <taxon>Ochrophyta</taxon>
        <taxon>Bacillariophyta</taxon>
        <taxon>Coscinodiscophyceae</taxon>
        <taxon>Chaetocerotophycidae</taxon>
        <taxon>Chaetocerotales</taxon>
        <taxon>Chaetocerotaceae</taxon>
        <taxon>Chaetoceros</taxon>
    </lineage>
</organism>
<gene>
    <name evidence="5" type="ORF">CTEN210_00916</name>
</gene>
<evidence type="ECO:0000313" key="5">
    <source>
        <dbReference type="EMBL" id="GFH44442.1"/>
    </source>
</evidence>
<dbReference type="PANTHER" id="PTHR24173">
    <property type="entry name" value="ANKYRIN REPEAT CONTAINING"/>
    <property type="match status" value="1"/>
</dbReference>
<feature type="coiled-coil region" evidence="3">
    <location>
        <begin position="711"/>
        <end position="752"/>
    </location>
</feature>
<dbReference type="SMART" id="SM00248">
    <property type="entry name" value="ANK"/>
    <property type="match status" value="2"/>
</dbReference>
<protein>
    <submittedName>
        <fullName evidence="5">Uncharacterized protein</fullName>
    </submittedName>
</protein>
<proteinExistence type="predicted"/>
<dbReference type="PANTHER" id="PTHR24173:SF74">
    <property type="entry name" value="ANKYRIN REPEAT DOMAIN-CONTAINING PROTEIN 16"/>
    <property type="match status" value="1"/>
</dbReference>
<keyword evidence="6" id="KW-1185">Reference proteome</keyword>
<dbReference type="Gene3D" id="1.25.40.20">
    <property type="entry name" value="Ankyrin repeat-containing domain"/>
    <property type="match status" value="1"/>
</dbReference>
<dbReference type="InterPro" id="IPR002110">
    <property type="entry name" value="Ankyrin_rpt"/>
</dbReference>
<comment type="caution">
    <text evidence="5">The sequence shown here is derived from an EMBL/GenBank/DDBJ whole genome shotgun (WGS) entry which is preliminary data.</text>
</comment>